<evidence type="ECO:0000256" key="6">
    <source>
        <dbReference type="ARBA" id="ARBA00022617"/>
    </source>
</evidence>
<evidence type="ECO:0000313" key="17">
    <source>
        <dbReference type="Proteomes" id="UP000031163"/>
    </source>
</evidence>
<dbReference type="GO" id="GO:0006782">
    <property type="term" value="P:protoporphyrinogen IX biosynthetic process"/>
    <property type="evidence" value="ECO:0007669"/>
    <property type="project" value="UniProtKB-UniRule"/>
</dbReference>
<evidence type="ECO:0000256" key="8">
    <source>
        <dbReference type="ARBA" id="ARBA00022723"/>
    </source>
</evidence>
<evidence type="ECO:0000256" key="4">
    <source>
        <dbReference type="ARBA" id="ARBA00017504"/>
    </source>
</evidence>
<keyword evidence="12 14" id="KW-0472">Membrane</keyword>
<dbReference type="STRING" id="1031564.CINS_1498"/>
<keyword evidence="5 14" id="KW-1003">Cell membrane</keyword>
<feature type="transmembrane region" description="Helical" evidence="14">
    <location>
        <begin position="14"/>
        <end position="36"/>
    </location>
</feature>
<feature type="binding site" description="axial binding residue" evidence="14">
    <location>
        <position position="16"/>
    </location>
    <ligand>
        <name>heme</name>
        <dbReference type="ChEBI" id="CHEBI:30413"/>
    </ligand>
    <ligandPart>
        <name>Fe</name>
        <dbReference type="ChEBI" id="CHEBI:18248"/>
    </ligandPart>
</feature>
<evidence type="ECO:0000256" key="15">
    <source>
        <dbReference type="PIRNR" id="PIRNR004638"/>
    </source>
</evidence>
<protein>
    <recommendedName>
        <fullName evidence="4 14">Protoporphyrinogen IX oxidase</fullName>
        <shortName evidence="14">PPO</shortName>
        <ecNumber evidence="14 15">1.3.99.-</ecNumber>
    </recommendedName>
</protein>
<dbReference type="AlphaFoldDB" id="A0A0A8H393"/>
<keyword evidence="8 14" id="KW-0479">Metal-binding</keyword>
<feature type="transmembrane region" description="Helical" evidence="14">
    <location>
        <begin position="57"/>
        <end position="78"/>
    </location>
</feature>
<evidence type="ECO:0000256" key="13">
    <source>
        <dbReference type="ARBA" id="ARBA00048390"/>
    </source>
</evidence>
<comment type="subunit">
    <text evidence="14">Homodimer.</text>
</comment>
<keyword evidence="11 14" id="KW-0408">Iron</keyword>
<comment type="function">
    <text evidence="14 15">Catalyzes the oxidation of protoporphyrinogen IX to protoporphyrin IX.</text>
</comment>
<gene>
    <name evidence="16" type="ORF">CINS_1498</name>
</gene>
<name>A0A0A8H393_9BACT</name>
<evidence type="ECO:0000256" key="12">
    <source>
        <dbReference type="ARBA" id="ARBA00023136"/>
    </source>
</evidence>
<dbReference type="PANTHER" id="PTHR40255:SF1">
    <property type="entry name" value="PROTOPORPHYRINOGEN IX OXIDASE"/>
    <property type="match status" value="1"/>
</dbReference>
<dbReference type="Pfam" id="PF03653">
    <property type="entry name" value="UPF0093"/>
    <property type="match status" value="1"/>
</dbReference>
<evidence type="ECO:0000256" key="3">
    <source>
        <dbReference type="ARBA" id="ARBA00006501"/>
    </source>
</evidence>
<evidence type="ECO:0000256" key="11">
    <source>
        <dbReference type="ARBA" id="ARBA00023004"/>
    </source>
</evidence>
<evidence type="ECO:0000256" key="7">
    <source>
        <dbReference type="ARBA" id="ARBA00022692"/>
    </source>
</evidence>
<keyword evidence="9 14" id="KW-1133">Transmembrane helix</keyword>
<evidence type="ECO:0000256" key="1">
    <source>
        <dbReference type="ARBA" id="ARBA00004651"/>
    </source>
</evidence>
<organism evidence="16 17">
    <name type="scientific">Campylobacter insulaenigrae NCTC 12927</name>
    <dbReference type="NCBI Taxonomy" id="1031564"/>
    <lineage>
        <taxon>Bacteria</taxon>
        <taxon>Pseudomonadati</taxon>
        <taxon>Campylobacterota</taxon>
        <taxon>Epsilonproteobacteria</taxon>
        <taxon>Campylobacterales</taxon>
        <taxon>Campylobacteraceae</taxon>
        <taxon>Campylobacter</taxon>
    </lineage>
</organism>
<comment type="cofactor">
    <cofactor evidence="14 15">
        <name>heme b</name>
        <dbReference type="ChEBI" id="CHEBI:60344"/>
    </cofactor>
    <text evidence="14 15">Binds 1 heme b (iron(II)-protoporphyrin IX) group per subunit.</text>
</comment>
<dbReference type="InterPro" id="IPR005265">
    <property type="entry name" value="HemJ-like"/>
</dbReference>
<keyword evidence="6 14" id="KW-0349">Heme</keyword>
<dbReference type="UniPathway" id="UPA00251">
    <property type="reaction ID" value="UER00324"/>
</dbReference>
<dbReference type="Proteomes" id="UP000031163">
    <property type="component" value="Chromosome"/>
</dbReference>
<dbReference type="GO" id="GO:0046872">
    <property type="term" value="F:metal ion binding"/>
    <property type="evidence" value="ECO:0007669"/>
    <property type="project" value="UniProtKB-UniRule"/>
</dbReference>
<evidence type="ECO:0000256" key="5">
    <source>
        <dbReference type="ARBA" id="ARBA00022475"/>
    </source>
</evidence>
<comment type="subcellular location">
    <subcellularLocation>
        <location evidence="1 14">Cell membrane</location>
        <topology evidence="1 14">Multi-pass membrane protein</topology>
    </subcellularLocation>
</comment>
<dbReference type="PIRSF" id="PIRSF004638">
    <property type="entry name" value="UCP004638"/>
    <property type="match status" value="1"/>
</dbReference>
<dbReference type="GO" id="GO:0005886">
    <property type="term" value="C:plasma membrane"/>
    <property type="evidence" value="ECO:0007669"/>
    <property type="project" value="UniProtKB-SubCell"/>
</dbReference>
<feature type="binding site" description="axial binding residue" evidence="14">
    <location>
        <position position="93"/>
    </location>
    <ligand>
        <name>heme</name>
        <dbReference type="ChEBI" id="CHEBI:30413"/>
    </ligand>
    <ligandPart>
        <name>Fe</name>
        <dbReference type="ChEBI" id="CHEBI:18248"/>
    </ligandPart>
</feature>
<keyword evidence="7 14" id="KW-0812">Transmembrane</keyword>
<comment type="catalytic activity">
    <reaction evidence="13 14 15">
        <text>protoporphyrinogen IX + 3 A = protoporphyrin IX + 3 AH2</text>
        <dbReference type="Rhea" id="RHEA:62000"/>
        <dbReference type="ChEBI" id="CHEBI:13193"/>
        <dbReference type="ChEBI" id="CHEBI:17499"/>
        <dbReference type="ChEBI" id="CHEBI:57306"/>
        <dbReference type="ChEBI" id="CHEBI:57307"/>
    </reaction>
</comment>
<keyword evidence="10 14" id="KW-0560">Oxidoreductase</keyword>
<accession>A0A0A8H393</accession>
<dbReference type="GO" id="GO:0070818">
    <property type="term" value="F:protoporphyrinogen oxidase activity"/>
    <property type="evidence" value="ECO:0007669"/>
    <property type="project" value="UniProtKB-UniRule"/>
</dbReference>
<comment type="similarity">
    <text evidence="3 14 15">Belongs to the HemJ family.</text>
</comment>
<sequence>MLDFLNEWYLWIKVIHYLAFVSWMAGMFYLPRLFVYHAENNHNKNFVDVIKIQERKLYFYIQTPAMIATAITGSLMMIANKDVLMVGGYMHAKLTCALLLIIYHFQNYYYLRQLQNDICKKSGKFFRFYNEIPTILFIIIVIMMVVRPF</sequence>
<feature type="transmembrane region" description="Helical" evidence="14">
    <location>
        <begin position="84"/>
        <end position="105"/>
    </location>
</feature>
<dbReference type="EC" id="1.3.99.-" evidence="14 15"/>
<dbReference type="HOGENOM" id="CLU_125006_1_0_7"/>
<evidence type="ECO:0000256" key="2">
    <source>
        <dbReference type="ARBA" id="ARBA00005073"/>
    </source>
</evidence>
<dbReference type="NCBIfam" id="TIGR00701">
    <property type="entry name" value="protoporphyrinogen oxidase HemJ"/>
    <property type="match status" value="1"/>
</dbReference>
<dbReference type="RefSeq" id="WP_039651211.1">
    <property type="nucleotide sequence ID" value="NZ_CP007770.1"/>
</dbReference>
<dbReference type="HAMAP" id="MF_02239">
    <property type="entry name" value="HemJ"/>
    <property type="match status" value="1"/>
</dbReference>
<proteinExistence type="inferred from homology"/>
<evidence type="ECO:0000256" key="10">
    <source>
        <dbReference type="ARBA" id="ARBA00023002"/>
    </source>
</evidence>
<comment type="pathway">
    <text evidence="2 14 15">Porphyrin-containing compound metabolism; protoporphyrin-IX biosynthesis; protoporphyrin-IX from protoporphyrinogen-IX: step 1/1.</text>
</comment>
<dbReference type="EMBL" id="CP007770">
    <property type="protein sequence ID" value="AJC88437.1"/>
    <property type="molecule type" value="Genomic_DNA"/>
</dbReference>
<dbReference type="GeneID" id="74432276"/>
<dbReference type="KEGG" id="cis:CINS_1498"/>
<feature type="transmembrane region" description="Helical" evidence="14">
    <location>
        <begin position="126"/>
        <end position="146"/>
    </location>
</feature>
<dbReference type="PANTHER" id="PTHR40255">
    <property type="entry name" value="UPF0093 MEMBRANE PROTEIN SLR1790"/>
    <property type="match status" value="1"/>
</dbReference>
<evidence type="ECO:0000256" key="9">
    <source>
        <dbReference type="ARBA" id="ARBA00022989"/>
    </source>
</evidence>
<evidence type="ECO:0000313" key="16">
    <source>
        <dbReference type="EMBL" id="AJC88437.1"/>
    </source>
</evidence>
<evidence type="ECO:0000256" key="14">
    <source>
        <dbReference type="HAMAP-Rule" id="MF_02239"/>
    </source>
</evidence>
<reference evidence="16 17" key="1">
    <citation type="journal article" date="2014" name="Genome Biol. Evol.">
        <title>Comparative Genomics of the Campylobacter lari Group.</title>
        <authorList>
            <person name="Miller W.G."/>
            <person name="Yee E."/>
            <person name="Chapman M.H."/>
            <person name="Smith T.P."/>
            <person name="Bono J.L."/>
            <person name="Huynh S."/>
            <person name="Parker C.T."/>
            <person name="Vandamme P."/>
            <person name="Luong K."/>
            <person name="Korlach J."/>
        </authorList>
    </citation>
    <scope>NUCLEOTIDE SEQUENCE [LARGE SCALE GENOMIC DNA]</scope>
    <source>
        <strain evidence="16 17">NCTC 12927</strain>
    </source>
</reference>